<dbReference type="AlphaFoldDB" id="A0A7S4ASF0"/>
<dbReference type="PANTHER" id="PTHR42693">
    <property type="entry name" value="ARYLSULFATASE FAMILY MEMBER"/>
    <property type="match status" value="1"/>
</dbReference>
<feature type="region of interest" description="Disordered" evidence="2">
    <location>
        <begin position="69"/>
        <end position="90"/>
    </location>
</feature>
<feature type="chain" id="PRO_5031326053" description="ShKT domain-containing protein" evidence="3">
    <location>
        <begin position="26"/>
        <end position="712"/>
    </location>
</feature>
<accession>A0A7S4ASF0</accession>
<dbReference type="Pfam" id="PF00884">
    <property type="entry name" value="Sulfatase"/>
    <property type="match status" value="1"/>
</dbReference>
<dbReference type="PANTHER" id="PTHR42693:SF33">
    <property type="entry name" value="ARYLSULFATASE"/>
    <property type="match status" value="1"/>
</dbReference>
<evidence type="ECO:0000259" key="4">
    <source>
        <dbReference type="PROSITE" id="PS51670"/>
    </source>
</evidence>
<protein>
    <recommendedName>
        <fullName evidence="4">ShKT domain-containing protein</fullName>
    </recommendedName>
</protein>
<dbReference type="SUPFAM" id="SSF53649">
    <property type="entry name" value="Alkaline phosphatase-like"/>
    <property type="match status" value="1"/>
</dbReference>
<dbReference type="Gene3D" id="3.40.720.10">
    <property type="entry name" value="Alkaline Phosphatase, subunit A"/>
    <property type="match status" value="1"/>
</dbReference>
<name>A0A7S4ASF0_9STRA</name>
<dbReference type="InterPro" id="IPR050738">
    <property type="entry name" value="Sulfatase"/>
</dbReference>
<comment type="similarity">
    <text evidence="1">Belongs to the sulfatase family.</text>
</comment>
<evidence type="ECO:0000256" key="2">
    <source>
        <dbReference type="SAM" id="MobiDB-lite"/>
    </source>
</evidence>
<evidence type="ECO:0000256" key="3">
    <source>
        <dbReference type="SAM" id="SignalP"/>
    </source>
</evidence>
<dbReference type="InterPro" id="IPR017850">
    <property type="entry name" value="Alkaline_phosphatase_core_sf"/>
</dbReference>
<evidence type="ECO:0000313" key="5">
    <source>
        <dbReference type="EMBL" id="CAE0725494.1"/>
    </source>
</evidence>
<dbReference type="GO" id="GO:0004065">
    <property type="term" value="F:arylsulfatase activity"/>
    <property type="evidence" value="ECO:0007669"/>
    <property type="project" value="TreeGrafter"/>
</dbReference>
<proteinExistence type="inferred from homology"/>
<feature type="domain" description="ShKT" evidence="4">
    <location>
        <begin position="609"/>
        <end position="647"/>
    </location>
</feature>
<dbReference type="PROSITE" id="PS51670">
    <property type="entry name" value="SHKT"/>
    <property type="match status" value="1"/>
</dbReference>
<reference evidence="5" key="1">
    <citation type="submission" date="2021-01" db="EMBL/GenBank/DDBJ databases">
        <authorList>
            <person name="Corre E."/>
            <person name="Pelletier E."/>
            <person name="Niang G."/>
            <person name="Scheremetjew M."/>
            <person name="Finn R."/>
            <person name="Kale V."/>
            <person name="Holt S."/>
            <person name="Cochrane G."/>
            <person name="Meng A."/>
            <person name="Brown T."/>
            <person name="Cohen L."/>
        </authorList>
    </citation>
    <scope>NUCLEOTIDE SEQUENCE</scope>
    <source>
        <strain evidence="5">10249 10 AB</strain>
    </source>
</reference>
<dbReference type="EMBL" id="HBIX01026813">
    <property type="protein sequence ID" value="CAE0725494.1"/>
    <property type="molecule type" value="Transcribed_RNA"/>
</dbReference>
<evidence type="ECO:0000256" key="1">
    <source>
        <dbReference type="ARBA" id="ARBA00008779"/>
    </source>
</evidence>
<organism evidence="5">
    <name type="scientific">Pseudo-nitzschia australis</name>
    <dbReference type="NCBI Taxonomy" id="44445"/>
    <lineage>
        <taxon>Eukaryota</taxon>
        <taxon>Sar</taxon>
        <taxon>Stramenopiles</taxon>
        <taxon>Ochrophyta</taxon>
        <taxon>Bacillariophyta</taxon>
        <taxon>Bacillariophyceae</taxon>
        <taxon>Bacillariophycidae</taxon>
        <taxon>Bacillariales</taxon>
        <taxon>Bacillariaceae</taxon>
        <taxon>Pseudo-nitzschia</taxon>
    </lineage>
</organism>
<gene>
    <name evidence="5" type="ORF">PAUS00366_LOCUS18251</name>
</gene>
<sequence>MKIATAHVSALSYLLVWSLVPGSGAAPEANINGNADTTTTTTTITTTTTTTTRPNILILQPDDFKFLDEWTPPPNTPDNPDLSDPFPDNDGKGLPNIESLRLNGLQMMQAYAASPMCGTSRFSTITGRMPTRAASVRADSQGCITPWVTIPYTKLVDLDGQNDCSEENIAVAFRNGGYETAIMGKWHLSRIDKETYTYDTAVETVKKCGFNTVEALYIENMANGEDKEFDNFSDGTFSHNMEWIVYEAIKVINATSKTDAPFFMYLNPTVPHGSRDIRKALTEYTCRDIADANYAWDSDPWIKGMSEDGGCAQYRQTILDRAKSDDDLGKIWLDDSIGALLTALKDSGQLDNTIFLFQEDHGVAPKGTLYEGGLRIPQFVHYPDKIAPSTTFEGLVSTVDIAATMLDYAGITPPYEIDGKSWKDAIDDPIEEFNWKYNRCLFFELEHDRAARCGCYKHLNIVDTEWSTTYSRGETRGLDNTPYGVVYDLCDGTDEYITDNDNNMERAAYEGNQINFVSFSSNGMGSFHVEFVNLDTEYNHLSRVCLFVCCFSLFLSGCFIDFQVQAMEEMMECHLERTKAEKDSDYSECEFPIVQTPPTASPSPPVASCTDSPLKVKKYKTCAKVSQKNKCGTKKFWSHCRATCGKCDKCQDSALKLTLAKKVKHVFEEDGETVTKKTKTIKCKHVRKANNKKGLCKKSDIAASCPKTCGGC</sequence>
<dbReference type="InterPro" id="IPR000917">
    <property type="entry name" value="Sulfatase_N"/>
</dbReference>
<keyword evidence="3" id="KW-0732">Signal</keyword>
<feature type="signal peptide" evidence="3">
    <location>
        <begin position="1"/>
        <end position="25"/>
    </location>
</feature>
<dbReference type="InterPro" id="IPR003582">
    <property type="entry name" value="ShKT_dom"/>
</dbReference>